<organism evidence="2 3">
    <name type="scientific">Datura stramonium</name>
    <name type="common">Jimsonweed</name>
    <name type="synonym">Common thornapple</name>
    <dbReference type="NCBI Taxonomy" id="4076"/>
    <lineage>
        <taxon>Eukaryota</taxon>
        <taxon>Viridiplantae</taxon>
        <taxon>Streptophyta</taxon>
        <taxon>Embryophyta</taxon>
        <taxon>Tracheophyta</taxon>
        <taxon>Spermatophyta</taxon>
        <taxon>Magnoliopsida</taxon>
        <taxon>eudicotyledons</taxon>
        <taxon>Gunneridae</taxon>
        <taxon>Pentapetalae</taxon>
        <taxon>asterids</taxon>
        <taxon>lamiids</taxon>
        <taxon>Solanales</taxon>
        <taxon>Solanaceae</taxon>
        <taxon>Solanoideae</taxon>
        <taxon>Datureae</taxon>
        <taxon>Datura</taxon>
    </lineage>
</organism>
<feature type="non-terminal residue" evidence="2">
    <location>
        <position position="1"/>
    </location>
</feature>
<accession>A0ABS8UPT5</accession>
<dbReference type="EMBL" id="JACEIK010002331">
    <property type="protein sequence ID" value="MCD9560505.1"/>
    <property type="molecule type" value="Genomic_DNA"/>
</dbReference>
<proteinExistence type="predicted"/>
<protein>
    <submittedName>
        <fullName evidence="2">Uncharacterized protein</fullName>
    </submittedName>
</protein>
<sequence length="106" mass="12047">GGELQEETKIGLVGSRPAKREHLHEPQLYPKLAQEAMSLLGNIGRSPFTSTIVGHYFTPVIHWRFAKLHPPFADGSPNGDIMSLSRRRDPSMQKLNLRWNLSRMRS</sequence>
<feature type="region of interest" description="Disordered" evidence="1">
    <location>
        <begin position="1"/>
        <end position="21"/>
    </location>
</feature>
<name>A0ABS8UPT5_DATST</name>
<evidence type="ECO:0000313" key="3">
    <source>
        <dbReference type="Proteomes" id="UP000823775"/>
    </source>
</evidence>
<reference evidence="2 3" key="1">
    <citation type="journal article" date="2021" name="BMC Genomics">
        <title>Datura genome reveals duplications of psychoactive alkaloid biosynthetic genes and high mutation rate following tissue culture.</title>
        <authorList>
            <person name="Rajewski A."/>
            <person name="Carter-House D."/>
            <person name="Stajich J."/>
            <person name="Litt A."/>
        </authorList>
    </citation>
    <scope>NUCLEOTIDE SEQUENCE [LARGE SCALE GENOMIC DNA]</scope>
    <source>
        <strain evidence="2">AR-01</strain>
    </source>
</reference>
<dbReference type="Proteomes" id="UP000823775">
    <property type="component" value="Unassembled WGS sequence"/>
</dbReference>
<evidence type="ECO:0000256" key="1">
    <source>
        <dbReference type="SAM" id="MobiDB-lite"/>
    </source>
</evidence>
<evidence type="ECO:0000313" key="2">
    <source>
        <dbReference type="EMBL" id="MCD9560505.1"/>
    </source>
</evidence>
<gene>
    <name evidence="2" type="ORF">HAX54_019200</name>
</gene>
<keyword evidence="3" id="KW-1185">Reference proteome</keyword>
<comment type="caution">
    <text evidence="2">The sequence shown here is derived from an EMBL/GenBank/DDBJ whole genome shotgun (WGS) entry which is preliminary data.</text>
</comment>